<proteinExistence type="predicted"/>
<evidence type="ECO:0000256" key="1">
    <source>
        <dbReference type="ARBA" id="ARBA00022801"/>
    </source>
</evidence>
<feature type="region of interest" description="Disordered" evidence="2">
    <location>
        <begin position="1"/>
        <end position="23"/>
    </location>
</feature>
<dbReference type="SUPFAM" id="SSF53254">
    <property type="entry name" value="Phosphoglycerate mutase-like"/>
    <property type="match status" value="1"/>
</dbReference>
<dbReference type="HOGENOM" id="CLU_020880_2_2_1"/>
<keyword evidence="4" id="KW-1185">Reference proteome</keyword>
<evidence type="ECO:0000313" key="4">
    <source>
        <dbReference type="Proteomes" id="UP000027195"/>
    </source>
</evidence>
<protein>
    <submittedName>
        <fullName evidence="3">Uncharacterized protein</fullName>
    </submittedName>
</protein>
<dbReference type="EMBL" id="KL198050">
    <property type="protein sequence ID" value="KDQ12411.1"/>
    <property type="molecule type" value="Genomic_DNA"/>
</dbReference>
<dbReference type="InParanoid" id="A0A067MLH0"/>
<evidence type="ECO:0000313" key="3">
    <source>
        <dbReference type="EMBL" id="KDQ12411.1"/>
    </source>
</evidence>
<dbReference type="InterPro" id="IPR029033">
    <property type="entry name" value="His_PPase_superfam"/>
</dbReference>
<name>A0A067MLH0_BOTB1</name>
<dbReference type="InterPro" id="IPR000560">
    <property type="entry name" value="His_Pase_clade-2"/>
</dbReference>
<dbReference type="CDD" id="cd07061">
    <property type="entry name" value="HP_HAP_like"/>
    <property type="match status" value="1"/>
</dbReference>
<dbReference type="Gene3D" id="3.40.50.1240">
    <property type="entry name" value="Phosphoglycerate mutase-like"/>
    <property type="match status" value="1"/>
</dbReference>
<accession>A0A067MLH0</accession>
<dbReference type="Pfam" id="PF00328">
    <property type="entry name" value="His_Phos_2"/>
    <property type="match status" value="1"/>
</dbReference>
<dbReference type="PANTHER" id="PTHR20963">
    <property type="entry name" value="MULTIPLE INOSITOL POLYPHOSPHATE PHOSPHATASE-RELATED"/>
    <property type="match status" value="1"/>
</dbReference>
<reference evidence="4" key="1">
    <citation type="journal article" date="2014" name="Proc. Natl. Acad. Sci. U.S.A.">
        <title>Extensive sampling of basidiomycete genomes demonstrates inadequacy of the white-rot/brown-rot paradigm for wood decay fungi.</title>
        <authorList>
            <person name="Riley R."/>
            <person name="Salamov A.A."/>
            <person name="Brown D.W."/>
            <person name="Nagy L.G."/>
            <person name="Floudas D."/>
            <person name="Held B.W."/>
            <person name="Levasseur A."/>
            <person name="Lombard V."/>
            <person name="Morin E."/>
            <person name="Otillar R."/>
            <person name="Lindquist E.A."/>
            <person name="Sun H."/>
            <person name="LaButti K.M."/>
            <person name="Schmutz J."/>
            <person name="Jabbour D."/>
            <person name="Luo H."/>
            <person name="Baker S.E."/>
            <person name="Pisabarro A.G."/>
            <person name="Walton J.D."/>
            <person name="Blanchette R.A."/>
            <person name="Henrissat B."/>
            <person name="Martin F."/>
            <person name="Cullen D."/>
            <person name="Hibbett D.S."/>
            <person name="Grigoriev I.V."/>
        </authorList>
    </citation>
    <scope>NUCLEOTIDE SEQUENCE [LARGE SCALE GENOMIC DNA]</scope>
    <source>
        <strain evidence="4">FD-172 SS1</strain>
    </source>
</reference>
<evidence type="ECO:0000256" key="2">
    <source>
        <dbReference type="SAM" id="MobiDB-lite"/>
    </source>
</evidence>
<dbReference type="GO" id="GO:0003993">
    <property type="term" value="F:acid phosphatase activity"/>
    <property type="evidence" value="ECO:0007669"/>
    <property type="project" value="TreeGrafter"/>
</dbReference>
<dbReference type="OrthoDB" id="6509975at2759"/>
<dbReference type="AlphaFoldDB" id="A0A067MLH0"/>
<keyword evidence="1" id="KW-0378">Hydrolase</keyword>
<dbReference type="Proteomes" id="UP000027195">
    <property type="component" value="Unassembled WGS sequence"/>
</dbReference>
<gene>
    <name evidence="3" type="ORF">BOTBODRAFT_634204</name>
</gene>
<organism evidence="3 4">
    <name type="scientific">Botryobasidium botryosum (strain FD-172 SS1)</name>
    <dbReference type="NCBI Taxonomy" id="930990"/>
    <lineage>
        <taxon>Eukaryota</taxon>
        <taxon>Fungi</taxon>
        <taxon>Dikarya</taxon>
        <taxon>Basidiomycota</taxon>
        <taxon>Agaricomycotina</taxon>
        <taxon>Agaricomycetes</taxon>
        <taxon>Cantharellales</taxon>
        <taxon>Botryobasidiaceae</taxon>
        <taxon>Botryobasidium</taxon>
    </lineage>
</organism>
<dbReference type="PANTHER" id="PTHR20963:SF55">
    <property type="entry name" value="PHOSPHATASE, PUTATIVE-RELATED"/>
    <property type="match status" value="1"/>
</dbReference>
<sequence length="562" mass="62081">MFTNIENDLDRRQYYSPSDDDDRGVHYSGRHSLLPTVLPRLPIVPTKSSAGARSLSWWHSDPGGRLLFFLLGFLTCIAYQSSSPSFCHRPLNAAAHLKALDSSAYHTASPAPVHPYPPAAPTNVIPFLFPTKVGYSGPTATGAEPALLATAPAYPFFHRGAPNLAIPKPLGDNSGQQRIFNMAESWGNMPPRRPMGFWRLSLDAVDGPDFTLSQRLKNATLAGKHWTAAAAGLSFLNKWSYKLGDDLLTFFERHKLFIEARGFSNALAPDEGCPNALDPTKARRDLGYTAQWRGIYLQHARLRHQLQMDGFDFDIGDVYEMQRVCSPFATFHQFEADPMLSMPALLDLEFWYSDAHGSPLARALGIGYVQRLIARLTHTPITTHNSSTDNTLDDNPIAFPLDNALYADATHEDVMLKGLSSHESFLNVVLSLVSSLVAVMIELDLTNFAATGPLPVDHIPKNRSFSTAELAPLSSNMQFQHCASTPEPQIRIVINDGVVPLTGLPGVHKMSMACVHCQYLLLRKKKAINETDWDWACRGNWTVPPGAAWNTTTGEPPKRPRS</sequence>